<reference evidence="1 2" key="1">
    <citation type="journal article" date="2016" name="Nat. Commun.">
        <title>Thousands of microbial genomes shed light on interconnected biogeochemical processes in an aquifer system.</title>
        <authorList>
            <person name="Anantharaman K."/>
            <person name="Brown C.T."/>
            <person name="Hug L.A."/>
            <person name="Sharon I."/>
            <person name="Castelle C.J."/>
            <person name="Probst A.J."/>
            <person name="Thomas B.C."/>
            <person name="Singh A."/>
            <person name="Wilkins M.J."/>
            <person name="Karaoz U."/>
            <person name="Brodie E.L."/>
            <person name="Williams K.H."/>
            <person name="Hubbard S.S."/>
            <person name="Banfield J.F."/>
        </authorList>
    </citation>
    <scope>NUCLEOTIDE SEQUENCE [LARGE SCALE GENOMIC DNA]</scope>
</reference>
<gene>
    <name evidence="1" type="ORF">A2V80_02760</name>
</gene>
<proteinExistence type="predicted"/>
<organism evidence="1 2">
    <name type="scientific">Candidatus Woesebacteria bacterium RBG_16_39_8b</name>
    <dbReference type="NCBI Taxonomy" id="1802482"/>
    <lineage>
        <taxon>Bacteria</taxon>
        <taxon>Candidatus Woeseibacteriota</taxon>
    </lineage>
</organism>
<evidence type="ECO:0000313" key="2">
    <source>
        <dbReference type="Proteomes" id="UP000179013"/>
    </source>
</evidence>
<dbReference type="Proteomes" id="UP000179013">
    <property type="component" value="Unassembled WGS sequence"/>
</dbReference>
<evidence type="ECO:0000313" key="1">
    <source>
        <dbReference type="EMBL" id="OGM11758.1"/>
    </source>
</evidence>
<sequence>MGKHYPAYHCARRHKYYQISLAKFNETITNFAANLRFSIIFRERFKLVVLEEWQKRRETARDDSISAEQRVLGLKEESKLIVEKVKILTSEVAIGEMEAELDRIESETPQAIQFRDKKRN</sequence>
<dbReference type="AlphaFoldDB" id="A0A1F7XBI1"/>
<protein>
    <recommendedName>
        <fullName evidence="3">Recombinase zinc beta ribbon domain-containing protein</fullName>
    </recommendedName>
</protein>
<dbReference type="EMBL" id="MGFU01000053">
    <property type="protein sequence ID" value="OGM11758.1"/>
    <property type="molecule type" value="Genomic_DNA"/>
</dbReference>
<accession>A0A1F7XBI1</accession>
<name>A0A1F7XBI1_9BACT</name>
<evidence type="ECO:0008006" key="3">
    <source>
        <dbReference type="Google" id="ProtNLM"/>
    </source>
</evidence>
<comment type="caution">
    <text evidence="1">The sequence shown here is derived from an EMBL/GenBank/DDBJ whole genome shotgun (WGS) entry which is preliminary data.</text>
</comment>